<reference evidence="12" key="1">
    <citation type="journal article" date="2015" name="Genome">
        <title>Whole Genome Sequence of the Non-Microcystin-Producing Microcystis aeruginosa Strain NIES-44.</title>
        <authorList>
            <person name="Okano K."/>
            <person name="Miyata N."/>
            <person name="Ozaki Y."/>
        </authorList>
    </citation>
    <scope>NUCLEOTIDE SEQUENCE [LARGE SCALE GENOMIC DNA]</scope>
    <source>
        <strain evidence="12">NIES-44</strain>
    </source>
</reference>
<dbReference type="RefSeq" id="WP_045360296.1">
    <property type="nucleotide sequence ID" value="NZ_BBPA01000053.1"/>
</dbReference>
<evidence type="ECO:0000256" key="4">
    <source>
        <dbReference type="ARBA" id="ARBA00022679"/>
    </source>
</evidence>
<dbReference type="InterPro" id="IPR012338">
    <property type="entry name" value="Beta-lactam/transpept-like"/>
</dbReference>
<dbReference type="InterPro" id="IPR036950">
    <property type="entry name" value="PBP_transglycosylase"/>
</dbReference>
<dbReference type="Pfam" id="PF00905">
    <property type="entry name" value="Transpeptidase"/>
    <property type="match status" value="1"/>
</dbReference>
<name>A0A0A1VWU6_MICAE</name>
<evidence type="ECO:0000256" key="7">
    <source>
        <dbReference type="ARBA" id="ARBA00034000"/>
    </source>
</evidence>
<dbReference type="CDD" id="cd00060">
    <property type="entry name" value="FHA"/>
    <property type="match status" value="1"/>
</dbReference>
<comment type="caution">
    <text evidence="11">The sequence shown here is derived from an EMBL/GenBank/DDBJ whole genome shotgun (WGS) entry which is preliminary data.</text>
</comment>
<keyword evidence="9" id="KW-0472">Membrane</keyword>
<evidence type="ECO:0000256" key="9">
    <source>
        <dbReference type="SAM" id="Phobius"/>
    </source>
</evidence>
<evidence type="ECO:0000313" key="11">
    <source>
        <dbReference type="EMBL" id="GAL94292.1"/>
    </source>
</evidence>
<evidence type="ECO:0000256" key="1">
    <source>
        <dbReference type="ARBA" id="ARBA00022645"/>
    </source>
</evidence>
<dbReference type="SUPFAM" id="SSF56601">
    <property type="entry name" value="beta-lactamase/transpeptidase-like"/>
    <property type="match status" value="1"/>
</dbReference>
<organism evidence="11 12">
    <name type="scientific">Microcystis aeruginosa NIES-44</name>
    <dbReference type="NCBI Taxonomy" id="449439"/>
    <lineage>
        <taxon>Bacteria</taxon>
        <taxon>Bacillati</taxon>
        <taxon>Cyanobacteriota</taxon>
        <taxon>Cyanophyceae</taxon>
        <taxon>Oscillatoriophycideae</taxon>
        <taxon>Chroococcales</taxon>
        <taxon>Microcystaceae</taxon>
        <taxon>Microcystis</taxon>
    </lineage>
</organism>
<keyword evidence="9" id="KW-0812">Transmembrane</keyword>
<dbReference type="Pfam" id="PF00498">
    <property type="entry name" value="FHA"/>
    <property type="match status" value="1"/>
</dbReference>
<dbReference type="Pfam" id="PF00912">
    <property type="entry name" value="Transgly"/>
    <property type="match status" value="1"/>
</dbReference>
<dbReference type="Gene3D" id="2.60.200.20">
    <property type="match status" value="1"/>
</dbReference>
<dbReference type="EC" id="2.4.1.129" evidence="11"/>
<keyword evidence="5" id="KW-0378">Hydrolase</keyword>
<dbReference type="InterPro" id="IPR000253">
    <property type="entry name" value="FHA_dom"/>
</dbReference>
<dbReference type="GO" id="GO:0008658">
    <property type="term" value="F:penicillin binding"/>
    <property type="evidence" value="ECO:0007669"/>
    <property type="project" value="InterPro"/>
</dbReference>
<feature type="transmembrane region" description="Helical" evidence="9">
    <location>
        <begin position="153"/>
        <end position="171"/>
    </location>
</feature>
<evidence type="ECO:0000256" key="3">
    <source>
        <dbReference type="ARBA" id="ARBA00022676"/>
    </source>
</evidence>
<feature type="domain" description="FHA" evidence="10">
    <location>
        <begin position="61"/>
        <end position="114"/>
    </location>
</feature>
<evidence type="ECO:0000313" key="12">
    <source>
        <dbReference type="Proteomes" id="UP000030321"/>
    </source>
</evidence>
<dbReference type="PANTHER" id="PTHR32282:SF31">
    <property type="entry name" value="PEPTIDOGLYCAN GLYCOSYLTRANSFERASE"/>
    <property type="match status" value="1"/>
</dbReference>
<dbReference type="PANTHER" id="PTHR32282">
    <property type="entry name" value="BINDING PROTEIN TRANSPEPTIDASE, PUTATIVE-RELATED"/>
    <property type="match status" value="1"/>
</dbReference>
<dbReference type="EMBL" id="BBPA01000053">
    <property type="protein sequence ID" value="GAL94292.1"/>
    <property type="molecule type" value="Genomic_DNA"/>
</dbReference>
<accession>A0A0A1VWU6</accession>
<dbReference type="GO" id="GO:0009252">
    <property type="term" value="P:peptidoglycan biosynthetic process"/>
    <property type="evidence" value="ECO:0007669"/>
    <property type="project" value="TreeGrafter"/>
</dbReference>
<comment type="catalytic activity">
    <reaction evidence="7">
        <text>Preferential cleavage: (Ac)2-L-Lys-D-Ala-|-D-Ala. Also transpeptidation of peptidyl-alanyl moieties that are N-acyl substituents of D-alanine.</text>
        <dbReference type="EC" id="3.4.16.4"/>
    </reaction>
</comment>
<dbReference type="GO" id="GO:0009002">
    <property type="term" value="F:serine-type D-Ala-D-Ala carboxypeptidase activity"/>
    <property type="evidence" value="ECO:0007669"/>
    <property type="project" value="UniProtKB-EC"/>
</dbReference>
<sequence length="750" mass="82816">MSKQSPKTQISQLVTVAVQKLQGKVNFQAVNLKKGARVPELRLKNENGSGESKYPLIGDRYLLGRSSSSCDITIRNTVVSQIHCSLQRDPKNPHNFLLTDENSTNGVYMGKRRLKSVSLRHGDTFTLAPPDLANCVTISYYCPPPLWARLLRYGFYGAGGIFGLLVLAIIWESRRVNVYPLPSGVSGPVVVYPRDGQTPLNPIRQETHQELDNLGDFSPYLPQAVVASEDSRFYWHFGVDPLGIVRAVMINWQGQGIRQGASTLTQQLARSLFPEVGRQNTADRKLREMVVALQLEAVYSKDTILKTYLNRVYLGLAGYGFEDAARFYFDKSARDLDISEAATLVAMLPAPNLFNPIQDYDTSVQYRNRVIDRMAQLGMISPEAAASARRSRIEISPQAKKSLSSTIAPYFYSYVFEELQALLGEEVAKEGNFIVETSLDRRLQAIAEKSLKNNVLNQGPRYRYSQGALVTLNSQTGEILALVGGVDYQKSQFNRAIQAKRQPGSTFKVFAYAAALEQGISPYKTYTCAGLSWQGQAYSPCERSSGGVNMFQGLAQSENSVALRIAREAGLSNVVNVAERLGVKSPLNPVPGLILGQSEVNVLEMTGAYGVFDHGGRWNRPHAIKRILDASDCKNVEDLSTCRVIYDYGDDSDRNQRVISPKTAETMNSLLRGVITNGTGGAASIGMGEAGKTGTTNNYVDLWFIGYLPRRHWVTGIWLGNDNNSPTAGSSQQAAKLWGDYHRQLITTQN</sequence>
<dbReference type="InterPro" id="IPR001460">
    <property type="entry name" value="PCN-bd_Tpept"/>
</dbReference>
<dbReference type="Gene3D" id="1.10.3810.10">
    <property type="entry name" value="Biosynthetic peptidoglycan transglycosylase-like"/>
    <property type="match status" value="1"/>
</dbReference>
<dbReference type="Proteomes" id="UP000030321">
    <property type="component" value="Unassembled WGS sequence"/>
</dbReference>
<keyword evidence="9" id="KW-1133">Transmembrane helix</keyword>
<evidence type="ECO:0000256" key="6">
    <source>
        <dbReference type="ARBA" id="ARBA00023268"/>
    </source>
</evidence>
<dbReference type="SUPFAM" id="SSF53955">
    <property type="entry name" value="Lysozyme-like"/>
    <property type="match status" value="1"/>
</dbReference>
<keyword evidence="6" id="KW-0511">Multifunctional enzyme</keyword>
<dbReference type="InterPro" id="IPR008984">
    <property type="entry name" value="SMAD_FHA_dom_sf"/>
</dbReference>
<dbReference type="NCBIfam" id="TIGR02074">
    <property type="entry name" value="PBP_1a_fam"/>
    <property type="match status" value="1"/>
</dbReference>
<dbReference type="AlphaFoldDB" id="A0A0A1VWU6"/>
<dbReference type="GO" id="GO:0030288">
    <property type="term" value="C:outer membrane-bounded periplasmic space"/>
    <property type="evidence" value="ECO:0007669"/>
    <property type="project" value="TreeGrafter"/>
</dbReference>
<evidence type="ECO:0000256" key="8">
    <source>
        <dbReference type="ARBA" id="ARBA00049902"/>
    </source>
</evidence>
<evidence type="ECO:0000256" key="5">
    <source>
        <dbReference type="ARBA" id="ARBA00022801"/>
    </source>
</evidence>
<evidence type="ECO:0000256" key="2">
    <source>
        <dbReference type="ARBA" id="ARBA00022670"/>
    </source>
</evidence>
<keyword evidence="3 11" id="KW-0328">Glycosyltransferase</keyword>
<keyword evidence="1" id="KW-0121">Carboxypeptidase</keyword>
<comment type="catalytic activity">
    <reaction evidence="8">
        <text>[GlcNAc-(1-&gt;4)-Mur2Ac(oyl-L-Ala-gamma-D-Glu-L-Lys-D-Ala-D-Ala)](n)-di-trans,octa-cis-undecaprenyl diphosphate + beta-D-GlcNAc-(1-&gt;4)-Mur2Ac(oyl-L-Ala-gamma-D-Glu-L-Lys-D-Ala-D-Ala)-di-trans,octa-cis-undecaprenyl diphosphate = [GlcNAc-(1-&gt;4)-Mur2Ac(oyl-L-Ala-gamma-D-Glu-L-Lys-D-Ala-D-Ala)](n+1)-di-trans,octa-cis-undecaprenyl diphosphate + di-trans,octa-cis-undecaprenyl diphosphate + H(+)</text>
        <dbReference type="Rhea" id="RHEA:23708"/>
        <dbReference type="Rhea" id="RHEA-COMP:9602"/>
        <dbReference type="Rhea" id="RHEA-COMP:9603"/>
        <dbReference type="ChEBI" id="CHEBI:15378"/>
        <dbReference type="ChEBI" id="CHEBI:58405"/>
        <dbReference type="ChEBI" id="CHEBI:60033"/>
        <dbReference type="ChEBI" id="CHEBI:78435"/>
        <dbReference type="EC" id="2.4.99.28"/>
    </reaction>
</comment>
<dbReference type="InterPro" id="IPR001264">
    <property type="entry name" value="Glyco_trans_51"/>
</dbReference>
<dbReference type="GO" id="GO:0006508">
    <property type="term" value="P:proteolysis"/>
    <property type="evidence" value="ECO:0007669"/>
    <property type="project" value="UniProtKB-KW"/>
</dbReference>
<dbReference type="InterPro" id="IPR050396">
    <property type="entry name" value="Glycosyltr_51/Transpeptidase"/>
</dbReference>
<evidence type="ECO:0000259" key="10">
    <source>
        <dbReference type="PROSITE" id="PS50006"/>
    </source>
</evidence>
<dbReference type="GO" id="GO:0008955">
    <property type="term" value="F:peptidoglycan glycosyltransferase activity"/>
    <property type="evidence" value="ECO:0007669"/>
    <property type="project" value="UniProtKB-EC"/>
</dbReference>
<dbReference type="PROSITE" id="PS50006">
    <property type="entry name" value="FHA_DOMAIN"/>
    <property type="match status" value="1"/>
</dbReference>
<protein>
    <submittedName>
        <fullName evidence="11">Multimodular transpeptidase-transglycosylase</fullName>
        <ecNumber evidence="11">2.4.1.129</ecNumber>
    </submittedName>
</protein>
<keyword evidence="2" id="KW-0645">Protease</keyword>
<dbReference type="SUPFAM" id="SSF49879">
    <property type="entry name" value="SMAD/FHA domain"/>
    <property type="match status" value="1"/>
</dbReference>
<dbReference type="SMART" id="SM00240">
    <property type="entry name" value="FHA"/>
    <property type="match status" value="1"/>
</dbReference>
<dbReference type="Gene3D" id="3.40.710.10">
    <property type="entry name" value="DD-peptidase/beta-lactamase superfamily"/>
    <property type="match status" value="1"/>
</dbReference>
<dbReference type="InterPro" id="IPR023346">
    <property type="entry name" value="Lysozyme-like_dom_sf"/>
</dbReference>
<gene>
    <name evidence="11" type="ORF">N44_02872</name>
</gene>
<proteinExistence type="predicted"/>
<keyword evidence="4 11" id="KW-0808">Transferase</keyword>